<protein>
    <submittedName>
        <fullName evidence="3">LysM peptidoglycan-binding domain-containing protein</fullName>
    </submittedName>
</protein>
<feature type="domain" description="LysM" evidence="2">
    <location>
        <begin position="24"/>
        <end position="67"/>
    </location>
</feature>
<dbReference type="SUPFAM" id="SSF53822">
    <property type="entry name" value="Periplasmic binding protein-like I"/>
    <property type="match status" value="1"/>
</dbReference>
<sequence length="636" mass="71835">MKKLILICVIILSCSWFAHAQKFKAHTVKQGETVESIAKKYQVSVSDIYALNPDAKRKLDLNSVLIIPNAAAISSDATTETKELTGYTSHKVKRKETLYGISKEYNIEIEDIKRHNKRLYSENLRKGDQIRIPKYKTVVSKVAPSNAIKTYKVQPKEGKWRVAYKFGITVAELETLNPGMNEVLQPGDEINVPNTDEEKTIDDNFNYYTVQKSEGYYRLKVKLGLTQEDLEKLNPELKIDGLKEGMVLKVPHNVTVGEVVGQVDETNLTKNLRNLKTKQIAVMLPFRLSRVDTDSVQEAKEMIKRDTRLSVSLDFHTGVLMAVDSAKRLGISTKLKVFDTEDQLAEISKILNSNDFSNYDAVIGPLMANNLDRVARALENDRIPVISPIIKPEHLYSNVFQTIPEPQMLEKAMIQFVKDDALKVNVVIISDHSNREINNRLKSEFPSAKQIFSRKDSKNGRDAFYIMAADLSGAFSNGKNYVFLETANEALVSNVTSMLNGLTNRNQDIVLVSTKLTDAFEGANVSNYHLASLKFHYPSINRSSSSDQQNSFVKSYKSKYGIEPNKFAARGFDLTLDVLLRLASDEDLYKASSNAVETQYTENKFRYSKKLNGGYYNEAIYIVKYTSDLTIEEAKL</sequence>
<dbReference type="SMART" id="SM00257">
    <property type="entry name" value="LysM"/>
    <property type="match status" value="4"/>
</dbReference>
<comment type="caution">
    <text evidence="3">The sequence shown here is derived from an EMBL/GenBank/DDBJ whole genome shotgun (WGS) entry which is preliminary data.</text>
</comment>
<dbReference type="CDD" id="cd06268">
    <property type="entry name" value="PBP1_ABC_transporter_LIVBP-like"/>
    <property type="match status" value="1"/>
</dbReference>
<accession>A0A4Q0XGU3</accession>
<dbReference type="CDD" id="cd00118">
    <property type="entry name" value="LysM"/>
    <property type="match status" value="4"/>
</dbReference>
<dbReference type="PANTHER" id="PTHR33734:SF22">
    <property type="entry name" value="MEMBRANE-BOUND LYTIC MUREIN TRANSGLYCOSYLASE D"/>
    <property type="match status" value="1"/>
</dbReference>
<dbReference type="InterPro" id="IPR028082">
    <property type="entry name" value="Peripla_BP_I"/>
</dbReference>
<dbReference type="PANTHER" id="PTHR33734">
    <property type="entry name" value="LYSM DOMAIN-CONTAINING GPI-ANCHORED PROTEIN 2"/>
    <property type="match status" value="1"/>
</dbReference>
<name>A0A4Q0XGU3_9FLAO</name>
<keyword evidence="1" id="KW-0732">Signal</keyword>
<dbReference type="Pfam" id="PF01476">
    <property type="entry name" value="LysM"/>
    <property type="match status" value="4"/>
</dbReference>
<dbReference type="GO" id="GO:0008932">
    <property type="term" value="F:lytic endotransglycosylase activity"/>
    <property type="evidence" value="ECO:0007669"/>
    <property type="project" value="TreeGrafter"/>
</dbReference>
<dbReference type="InterPro" id="IPR018392">
    <property type="entry name" value="LysM"/>
</dbReference>
<dbReference type="EMBL" id="SDDZ01000003">
    <property type="protein sequence ID" value="RXJ50548.1"/>
    <property type="molecule type" value="Genomic_DNA"/>
</dbReference>
<evidence type="ECO:0000313" key="3">
    <source>
        <dbReference type="EMBL" id="RXJ50548.1"/>
    </source>
</evidence>
<gene>
    <name evidence="3" type="ORF">ESZ48_07235</name>
</gene>
<evidence type="ECO:0000259" key="2">
    <source>
        <dbReference type="PROSITE" id="PS51782"/>
    </source>
</evidence>
<organism evidence="3 4">
    <name type="scientific">Gelidibacter gilvus</name>
    <dbReference type="NCBI Taxonomy" id="59602"/>
    <lineage>
        <taxon>Bacteria</taxon>
        <taxon>Pseudomonadati</taxon>
        <taxon>Bacteroidota</taxon>
        <taxon>Flavobacteriia</taxon>
        <taxon>Flavobacteriales</taxon>
        <taxon>Flavobacteriaceae</taxon>
        <taxon>Gelidibacter</taxon>
    </lineage>
</organism>
<dbReference type="AlphaFoldDB" id="A0A4Q0XGU3"/>
<feature type="chain" id="PRO_5020945200" evidence="1">
    <location>
        <begin position="21"/>
        <end position="636"/>
    </location>
</feature>
<dbReference type="Proteomes" id="UP000289792">
    <property type="component" value="Unassembled WGS sequence"/>
</dbReference>
<proteinExistence type="predicted"/>
<dbReference type="PROSITE" id="PS51782">
    <property type="entry name" value="LYSM"/>
    <property type="match status" value="3"/>
</dbReference>
<dbReference type="Gene3D" id="3.40.50.2300">
    <property type="match status" value="2"/>
</dbReference>
<dbReference type="InterPro" id="IPR036779">
    <property type="entry name" value="LysM_dom_sf"/>
</dbReference>
<evidence type="ECO:0000256" key="1">
    <source>
        <dbReference type="SAM" id="SignalP"/>
    </source>
</evidence>
<feature type="signal peptide" evidence="1">
    <location>
        <begin position="1"/>
        <end position="20"/>
    </location>
</feature>
<dbReference type="OrthoDB" id="2149800at2"/>
<keyword evidence="4" id="KW-1185">Reference proteome</keyword>
<feature type="domain" description="LysM" evidence="2">
    <location>
        <begin position="88"/>
        <end position="132"/>
    </location>
</feature>
<dbReference type="SUPFAM" id="SSF54106">
    <property type="entry name" value="LysM domain"/>
    <property type="match status" value="4"/>
</dbReference>
<feature type="domain" description="LysM" evidence="2">
    <location>
        <begin position="149"/>
        <end position="192"/>
    </location>
</feature>
<evidence type="ECO:0000313" key="4">
    <source>
        <dbReference type="Proteomes" id="UP000289792"/>
    </source>
</evidence>
<dbReference type="Gene3D" id="3.10.350.10">
    <property type="entry name" value="LysM domain"/>
    <property type="match status" value="3"/>
</dbReference>
<reference evidence="3 4" key="1">
    <citation type="submission" date="2019-01" db="EMBL/GenBank/DDBJ databases">
        <title>Genome sequence of the Antarctic species Gelidibacter gilvus ACAM 158(T).</title>
        <authorList>
            <person name="Bowman J.P."/>
        </authorList>
    </citation>
    <scope>NUCLEOTIDE SEQUENCE [LARGE SCALE GENOMIC DNA]</scope>
    <source>
        <strain evidence="3 4">IC158</strain>
    </source>
</reference>